<dbReference type="PANTHER" id="PTHR30580:SF0">
    <property type="entry name" value="PRIMOSOMAL PROTEIN N"/>
    <property type="match status" value="1"/>
</dbReference>
<dbReference type="GO" id="GO:0006302">
    <property type="term" value="P:double-strand break repair"/>
    <property type="evidence" value="ECO:0007669"/>
    <property type="project" value="InterPro"/>
</dbReference>
<proteinExistence type="inferred from homology"/>
<dbReference type="PROSITE" id="PS51194">
    <property type="entry name" value="HELICASE_CTER"/>
    <property type="match status" value="1"/>
</dbReference>
<keyword evidence="4 12" id="KW-0547">Nucleotide-binding</keyword>
<dbReference type="Pfam" id="PF17764">
    <property type="entry name" value="PriA_3primeBD"/>
    <property type="match status" value="1"/>
</dbReference>
<comment type="catalytic activity">
    <reaction evidence="12">
        <text>Couples ATP hydrolysis with the unwinding of duplex DNA by translocating in the 3'-5' direction.</text>
        <dbReference type="EC" id="5.6.2.4"/>
    </reaction>
</comment>
<reference evidence="15 16" key="1">
    <citation type="journal article" date="2011" name="Stand. Genomic Sci.">
        <title>Complete genome sequence of Weeksella virosa type strain (9751).</title>
        <authorList>
            <person name="Lang E."/>
            <person name="Teshima H."/>
            <person name="Lucas S."/>
            <person name="Lapidus A."/>
            <person name="Hammon N."/>
            <person name="Deshpande S."/>
            <person name="Nolan M."/>
            <person name="Cheng J.F."/>
            <person name="Pitluck S."/>
            <person name="Liolios K."/>
            <person name="Pagani I."/>
            <person name="Mikhailova N."/>
            <person name="Ivanova N."/>
            <person name="Mavromatis K."/>
            <person name="Pati A."/>
            <person name="Tapia R."/>
            <person name="Han C."/>
            <person name="Goodwin L."/>
            <person name="Chen A."/>
            <person name="Palaniappan K."/>
            <person name="Land M."/>
            <person name="Hauser L."/>
            <person name="Chang Y.J."/>
            <person name="Jeffries C.D."/>
            <person name="Brambilla E.M."/>
            <person name="Kopitz M."/>
            <person name="Rohde M."/>
            <person name="Goker M."/>
            <person name="Tindall B.J."/>
            <person name="Detter J.C."/>
            <person name="Woyke T."/>
            <person name="Bristow J."/>
            <person name="Eisen J.A."/>
            <person name="Markowitz V."/>
            <person name="Hugenholtz P."/>
            <person name="Klenk H.P."/>
            <person name="Kyrpides N.C."/>
        </authorList>
    </citation>
    <scope>NUCLEOTIDE SEQUENCE [LARGE SCALE GENOMIC DNA]</scope>
    <source>
        <strain evidence="16">ATCC 43766 / DSM 16922 / JCM 21250 / NBRC 16016 / NCTC 11634 / CL345/78</strain>
    </source>
</reference>
<evidence type="ECO:0000256" key="9">
    <source>
        <dbReference type="ARBA" id="ARBA00023125"/>
    </source>
</evidence>
<dbReference type="NCBIfam" id="TIGR00595">
    <property type="entry name" value="priA"/>
    <property type="match status" value="1"/>
</dbReference>
<dbReference type="InterPro" id="IPR011545">
    <property type="entry name" value="DEAD/DEAH_box_helicase_dom"/>
</dbReference>
<dbReference type="CDD" id="cd17929">
    <property type="entry name" value="DEXHc_priA"/>
    <property type="match status" value="1"/>
</dbReference>
<dbReference type="SUPFAM" id="SSF52540">
    <property type="entry name" value="P-loop containing nucleoside triphosphate hydrolases"/>
    <property type="match status" value="2"/>
</dbReference>
<name>F0NYJ0_WEEVC</name>
<dbReference type="Gene3D" id="3.40.50.300">
    <property type="entry name" value="P-loop containing nucleotide triphosphate hydrolases"/>
    <property type="match status" value="2"/>
</dbReference>
<dbReference type="GO" id="GO:0006310">
    <property type="term" value="P:DNA recombination"/>
    <property type="evidence" value="ECO:0007669"/>
    <property type="project" value="InterPro"/>
</dbReference>
<protein>
    <recommendedName>
        <fullName evidence="12">Replication restart protein PriA</fullName>
    </recommendedName>
    <alternativeName>
        <fullName evidence="12">ATP-dependent DNA helicase PriA</fullName>
        <ecNumber evidence="12">5.6.2.4</ecNumber>
    </alternativeName>
    <alternativeName>
        <fullName evidence="12">DNA 3'-5' helicase PriA</fullName>
    </alternativeName>
</protein>
<evidence type="ECO:0000256" key="1">
    <source>
        <dbReference type="ARBA" id="ARBA00022515"/>
    </source>
</evidence>
<dbReference type="SMART" id="SM00490">
    <property type="entry name" value="HELICc"/>
    <property type="match status" value="1"/>
</dbReference>
<evidence type="ECO:0000259" key="13">
    <source>
        <dbReference type="PROSITE" id="PS51192"/>
    </source>
</evidence>
<dbReference type="Pfam" id="PF00270">
    <property type="entry name" value="DEAD"/>
    <property type="match status" value="1"/>
</dbReference>
<feature type="binding site" evidence="12">
    <location>
        <position position="527"/>
    </location>
    <ligand>
        <name>Zn(2+)</name>
        <dbReference type="ChEBI" id="CHEBI:29105"/>
        <label>1</label>
    </ligand>
</feature>
<dbReference type="SMART" id="SM00487">
    <property type="entry name" value="DEXDc"/>
    <property type="match status" value="1"/>
</dbReference>
<dbReference type="GO" id="GO:0008270">
    <property type="term" value="F:zinc ion binding"/>
    <property type="evidence" value="ECO:0007669"/>
    <property type="project" value="UniProtKB-UniRule"/>
</dbReference>
<keyword evidence="6 12" id="KW-0347">Helicase</keyword>
<evidence type="ECO:0000313" key="16">
    <source>
        <dbReference type="Proteomes" id="UP000008641"/>
    </source>
</evidence>
<dbReference type="Proteomes" id="UP000008641">
    <property type="component" value="Chromosome"/>
</dbReference>
<keyword evidence="1 12" id="KW-0639">Primosome</keyword>
<dbReference type="InterPro" id="IPR040498">
    <property type="entry name" value="PriA_CRR"/>
</dbReference>
<dbReference type="KEGG" id="wvi:Weevi_0391"/>
<dbReference type="HOGENOM" id="CLU_013353_3_1_10"/>
<evidence type="ECO:0000256" key="10">
    <source>
        <dbReference type="ARBA" id="ARBA00023235"/>
    </source>
</evidence>
<feature type="binding site" evidence="12">
    <location>
        <position position="524"/>
    </location>
    <ligand>
        <name>Zn(2+)</name>
        <dbReference type="ChEBI" id="CHEBI:29105"/>
        <label>1</label>
    </ligand>
</feature>
<evidence type="ECO:0000256" key="12">
    <source>
        <dbReference type="HAMAP-Rule" id="MF_00983"/>
    </source>
</evidence>
<dbReference type="FunFam" id="3.40.50.300:FF:000489">
    <property type="entry name" value="Primosome assembly protein PriA"/>
    <property type="match status" value="1"/>
</dbReference>
<dbReference type="EMBL" id="CP002455">
    <property type="protein sequence ID" value="ADX67110.1"/>
    <property type="molecule type" value="Genomic_DNA"/>
</dbReference>
<keyword evidence="7 12" id="KW-0862">Zinc</keyword>
<dbReference type="Pfam" id="PF18319">
    <property type="entry name" value="Zn_ribbon_PriA"/>
    <property type="match status" value="1"/>
</dbReference>
<dbReference type="InterPro" id="IPR027417">
    <property type="entry name" value="P-loop_NTPase"/>
</dbReference>
<keyword evidence="8 12" id="KW-0067">ATP-binding</keyword>
<feature type="binding site" evidence="12">
    <location>
        <position position="551"/>
    </location>
    <ligand>
        <name>Zn(2+)</name>
        <dbReference type="ChEBI" id="CHEBI:29105"/>
        <label>2</label>
    </ligand>
</feature>
<keyword evidence="2 12" id="KW-0235">DNA replication</keyword>
<feature type="binding site" evidence="12">
    <location>
        <position position="564"/>
    </location>
    <ligand>
        <name>Zn(2+)</name>
        <dbReference type="ChEBI" id="CHEBI:29105"/>
        <label>1</label>
    </ligand>
</feature>
<comment type="cofactor">
    <cofactor evidence="12">
        <name>Zn(2+)</name>
        <dbReference type="ChEBI" id="CHEBI:29105"/>
    </cofactor>
    <text evidence="12">Binds 2 zinc ions per subunit.</text>
</comment>
<dbReference type="eggNOG" id="COG1198">
    <property type="taxonomic scope" value="Bacteria"/>
</dbReference>
<feature type="domain" description="Helicase C-terminal" evidence="14">
    <location>
        <begin position="490"/>
        <end position="717"/>
    </location>
</feature>
<dbReference type="Gene3D" id="3.40.1440.60">
    <property type="entry name" value="PriA, 3(prime) DNA-binding domain"/>
    <property type="match status" value="1"/>
</dbReference>
<dbReference type="InterPro" id="IPR014001">
    <property type="entry name" value="Helicase_ATP-bd"/>
</dbReference>
<dbReference type="GO" id="GO:0043138">
    <property type="term" value="F:3'-5' DNA helicase activity"/>
    <property type="evidence" value="ECO:0007669"/>
    <property type="project" value="UniProtKB-EC"/>
</dbReference>
<dbReference type="OrthoDB" id="9759544at2"/>
<dbReference type="InterPro" id="IPR001650">
    <property type="entry name" value="Helicase_C-like"/>
</dbReference>
<evidence type="ECO:0000256" key="3">
    <source>
        <dbReference type="ARBA" id="ARBA00022723"/>
    </source>
</evidence>
<dbReference type="Pfam" id="PF18074">
    <property type="entry name" value="PriA_C"/>
    <property type="match status" value="1"/>
</dbReference>
<dbReference type="PROSITE" id="PS51192">
    <property type="entry name" value="HELICASE_ATP_BIND_1"/>
    <property type="match status" value="1"/>
</dbReference>
<dbReference type="GO" id="GO:1990077">
    <property type="term" value="C:primosome complex"/>
    <property type="evidence" value="ECO:0007669"/>
    <property type="project" value="UniProtKB-UniRule"/>
</dbReference>
<dbReference type="AlphaFoldDB" id="F0NYJ0"/>
<dbReference type="GO" id="GO:0006269">
    <property type="term" value="P:DNA replication, synthesis of primer"/>
    <property type="evidence" value="ECO:0007669"/>
    <property type="project" value="UniProtKB-KW"/>
</dbReference>
<dbReference type="GO" id="GO:0005524">
    <property type="term" value="F:ATP binding"/>
    <property type="evidence" value="ECO:0007669"/>
    <property type="project" value="UniProtKB-UniRule"/>
</dbReference>
<dbReference type="Pfam" id="PF00271">
    <property type="entry name" value="Helicase_C"/>
    <property type="match status" value="1"/>
</dbReference>
<keyword evidence="5 12" id="KW-0378">Hydrolase</keyword>
<comment type="subunit">
    <text evidence="12">Component of the replication restart primosome.</text>
</comment>
<keyword evidence="16" id="KW-1185">Reference proteome</keyword>
<dbReference type="GO" id="GO:0006270">
    <property type="term" value="P:DNA replication initiation"/>
    <property type="evidence" value="ECO:0007669"/>
    <property type="project" value="TreeGrafter"/>
</dbReference>
<evidence type="ECO:0000256" key="7">
    <source>
        <dbReference type="ARBA" id="ARBA00022833"/>
    </source>
</evidence>
<evidence type="ECO:0000256" key="6">
    <source>
        <dbReference type="ARBA" id="ARBA00022806"/>
    </source>
</evidence>
<evidence type="ECO:0000256" key="2">
    <source>
        <dbReference type="ARBA" id="ARBA00022705"/>
    </source>
</evidence>
<dbReference type="InterPro" id="IPR042115">
    <property type="entry name" value="PriA_3primeBD_sf"/>
</dbReference>
<dbReference type="GO" id="GO:0003677">
    <property type="term" value="F:DNA binding"/>
    <property type="evidence" value="ECO:0007669"/>
    <property type="project" value="UniProtKB-UniRule"/>
</dbReference>
<dbReference type="HAMAP" id="MF_00983">
    <property type="entry name" value="PriA"/>
    <property type="match status" value="1"/>
</dbReference>
<evidence type="ECO:0000256" key="8">
    <source>
        <dbReference type="ARBA" id="ARBA00022840"/>
    </source>
</evidence>
<dbReference type="STRING" id="865938.Weevi_0391"/>
<feature type="binding site" evidence="12">
    <location>
        <position position="554"/>
    </location>
    <ligand>
        <name>Zn(2+)</name>
        <dbReference type="ChEBI" id="CHEBI:29105"/>
        <label>2</label>
    </ligand>
</feature>
<organism evidence="15 16">
    <name type="scientific">Weeksella virosa (strain ATCC 43766 / DSM 16922 / JCM 21250 / CCUG 30538 / CDC 9751 / IAM 14551 / NBRC 16016 / NCTC 11634 / CL345/78)</name>
    <dbReference type="NCBI Taxonomy" id="865938"/>
    <lineage>
        <taxon>Bacteria</taxon>
        <taxon>Pseudomonadati</taxon>
        <taxon>Bacteroidota</taxon>
        <taxon>Flavobacteriia</taxon>
        <taxon>Flavobacteriales</taxon>
        <taxon>Weeksellaceae</taxon>
        <taxon>Weeksella</taxon>
    </lineage>
</organism>
<feature type="binding site" evidence="12">
    <location>
        <position position="536"/>
    </location>
    <ligand>
        <name>Zn(2+)</name>
        <dbReference type="ChEBI" id="CHEBI:29105"/>
        <label>2</label>
    </ligand>
</feature>
<accession>F0NYJ0</accession>
<evidence type="ECO:0000259" key="14">
    <source>
        <dbReference type="PROSITE" id="PS51194"/>
    </source>
</evidence>
<dbReference type="InterPro" id="IPR041236">
    <property type="entry name" value="PriA_C"/>
</dbReference>
<dbReference type="FunFam" id="3.40.1440.60:FF:000001">
    <property type="entry name" value="Primosomal protein N"/>
    <property type="match status" value="1"/>
</dbReference>
<dbReference type="InterPro" id="IPR005259">
    <property type="entry name" value="PriA"/>
</dbReference>
<dbReference type="GO" id="GO:0016887">
    <property type="term" value="F:ATP hydrolysis activity"/>
    <property type="evidence" value="ECO:0007669"/>
    <property type="project" value="RHEA"/>
</dbReference>
<dbReference type="EC" id="5.6.2.4" evidence="12"/>
<dbReference type="PANTHER" id="PTHR30580">
    <property type="entry name" value="PRIMOSOMAL PROTEIN N"/>
    <property type="match status" value="1"/>
</dbReference>
<evidence type="ECO:0000256" key="5">
    <source>
        <dbReference type="ARBA" id="ARBA00022801"/>
    </source>
</evidence>
<dbReference type="RefSeq" id="WP_013597502.1">
    <property type="nucleotide sequence ID" value="NC_015144.1"/>
</dbReference>
<keyword evidence="3 12" id="KW-0479">Metal-binding</keyword>
<dbReference type="InterPro" id="IPR041222">
    <property type="entry name" value="PriA_3primeBD"/>
</dbReference>
<sequence length="818" mass="94205">MTTNYFAEIILPLSLNGTFTYHLSKYDLQQIKVGQRVSVPFGTQKLYTGIVHSLHQNKPELYKTKGIHAFLDQEPLVTQKQIELWEWIASYYMCSLGDVYRNALPSALKLESLTYVRLVDPNFDAIEILTEPEILVVKALQNTTMLSVNEIALIIEDFSAIQVLKSLWEKGVVRVDEKLHEKYTPKIENYVRILPDLKKNELEFRKAIQQLDKAPKQRETLLRLIALETQTTKPIKVPELVKQGSSNAAINAMVEKNILQVYQLQSSRVDKEESDKESISLLTKAQQYALQELKSGFLTHSIALLHGVTSSGKTELYLQLMQDYLAEKKTVLYLLPEIGVTTQIVQRVKKHFGERVGVYHSKYNQNEKVELWQNTLHQKYDIIIGSRSAVFLPLKNLGLVIIDEEHESSYKQIDAKPYYNARDTALVLAKKFSAKVVLGSATPSLETYYYAQKGVYKYISLTERFGKVPLPSINLVDLRKAQKEKEITEDISHILRNAIQEELDRKKQVIIFQNRRGFAPVTECETCGYTPECPNCDVSLTYHKLFNQLKCHYCGHAQSKPVRCPSCGSNSLVTKGIGTEQIQLQLEKIFPAAIIKRMDVDAMRKKFAYEKLIEEFQNKEIDILVGTQMITKGLDFGDVTLVGVIRADSLLNFPDFRAHEKAFQLLTQVAGRAGRREEQGKVLIQAYNPDHQVLQNVTTYNYSQTMKDILYERKSFHYPPFTRLIQFRFKHKNQERVRKTAEQFVELLRPHFMPHLLLGPEEPSVARINNLYIMQVMLKINENQSPSKIKRFVQNQIEKLHTISVYRSVRLEIDVDPQ</sequence>
<feature type="binding site" evidence="12">
    <location>
        <position position="533"/>
    </location>
    <ligand>
        <name>Zn(2+)</name>
        <dbReference type="ChEBI" id="CHEBI:29105"/>
        <label>2</label>
    </ligand>
</feature>
<feature type="binding site" evidence="12">
    <location>
        <position position="567"/>
    </location>
    <ligand>
        <name>Zn(2+)</name>
        <dbReference type="ChEBI" id="CHEBI:29105"/>
        <label>1</label>
    </ligand>
</feature>
<gene>
    <name evidence="12" type="primary">priA</name>
    <name evidence="15" type="ordered locus">Weevi_0391</name>
</gene>
<reference evidence="16" key="2">
    <citation type="journal article" date="2011" name="Stand. Genomic Sci.">
        <title>Complete genome sequence of Weeksella virosa type strain (9751T).</title>
        <authorList>
            <person name="Lang E."/>
            <person name="Teshima H."/>
            <person name="Lucas S."/>
            <person name="Lapidus A."/>
            <person name="Hammon N."/>
            <person name="Deshpande S."/>
            <person name="Nolan M."/>
            <person name="Cheng J."/>
            <person name="Pitluck S."/>
            <person name="Liolios K."/>
            <person name="Pagani I."/>
            <person name="Mikhailova N."/>
            <person name="Ivanova N."/>
            <person name="Mavromatis K."/>
            <person name="Pati A."/>
            <person name="Tapia R."/>
            <person name="Han C."/>
            <person name="Goodwin L."/>
            <person name="Chen A."/>
            <person name="Palaniappan K."/>
            <person name="Land M."/>
            <person name="Hauser L."/>
            <person name="Chang Y."/>
            <person name="Jeffries C."/>
            <person name="Brambilla E."/>
            <person name="Kopitz M."/>
            <person name="Rohde M."/>
            <person name="Goker M."/>
            <person name="Tindall B."/>
            <person name="Detter J."/>
            <person name="Woyke T."/>
            <person name="Bristow J."/>
            <person name="Eisen J."/>
            <person name="Markowitz V."/>
            <person name="Hugenholtz P."/>
            <person name="Klenk H."/>
            <person name="Kyrpides N."/>
        </authorList>
    </citation>
    <scope>NUCLEOTIDE SEQUENCE [LARGE SCALE GENOMIC DNA]</scope>
    <source>
        <strain evidence="16">ATCC 43766 / DSM 16922 / JCM 21250 / NBRC 16016 / NCTC 11634 / CL345/78</strain>
    </source>
</reference>
<evidence type="ECO:0000256" key="4">
    <source>
        <dbReference type="ARBA" id="ARBA00022741"/>
    </source>
</evidence>
<evidence type="ECO:0000256" key="11">
    <source>
        <dbReference type="ARBA" id="ARBA00048988"/>
    </source>
</evidence>
<feature type="domain" description="Helicase ATP-binding" evidence="13">
    <location>
        <begin position="294"/>
        <end position="461"/>
    </location>
</feature>
<keyword evidence="9 12" id="KW-0238">DNA-binding</keyword>
<comment type="similarity">
    <text evidence="12">Belongs to the helicase family. PriA subfamily.</text>
</comment>
<dbReference type="CDD" id="cd18804">
    <property type="entry name" value="SF2_C_priA"/>
    <property type="match status" value="1"/>
</dbReference>
<evidence type="ECO:0000313" key="15">
    <source>
        <dbReference type="EMBL" id="ADX67110.1"/>
    </source>
</evidence>
<comment type="function">
    <text evidence="12">Initiates the restart of stalled replication forks, which reloads the replicative helicase on sites other than the origin of replication. Recognizes and binds to abandoned replication forks and remodels them to uncover a helicase loading site. Promotes assembly of the primosome at these replication forks.</text>
</comment>
<comment type="catalytic activity">
    <reaction evidence="11 12">
        <text>ATP + H2O = ADP + phosphate + H(+)</text>
        <dbReference type="Rhea" id="RHEA:13065"/>
        <dbReference type="ChEBI" id="CHEBI:15377"/>
        <dbReference type="ChEBI" id="CHEBI:15378"/>
        <dbReference type="ChEBI" id="CHEBI:30616"/>
        <dbReference type="ChEBI" id="CHEBI:43474"/>
        <dbReference type="ChEBI" id="CHEBI:456216"/>
        <dbReference type="EC" id="5.6.2.4"/>
    </reaction>
</comment>
<keyword evidence="10 12" id="KW-0413">Isomerase</keyword>